<dbReference type="NCBIfam" id="NF007935">
    <property type="entry name" value="PRK10651.1"/>
    <property type="match status" value="1"/>
</dbReference>
<evidence type="ECO:0000313" key="5">
    <source>
        <dbReference type="EMBL" id="MDE1462878.1"/>
    </source>
</evidence>
<organism evidence="5 6">
    <name type="scientific">Spartinivicinus poritis</name>
    <dbReference type="NCBI Taxonomy" id="2994640"/>
    <lineage>
        <taxon>Bacteria</taxon>
        <taxon>Pseudomonadati</taxon>
        <taxon>Pseudomonadota</taxon>
        <taxon>Gammaproteobacteria</taxon>
        <taxon>Oceanospirillales</taxon>
        <taxon>Zooshikellaceae</taxon>
        <taxon>Spartinivicinus</taxon>
    </lineage>
</organism>
<name>A0ABT5U935_9GAMM</name>
<feature type="domain" description="HTH luxR-type" evidence="3">
    <location>
        <begin position="149"/>
        <end position="214"/>
    </location>
</feature>
<dbReference type="InterPro" id="IPR016032">
    <property type="entry name" value="Sig_transdc_resp-reg_C-effctor"/>
</dbReference>
<evidence type="ECO:0000259" key="3">
    <source>
        <dbReference type="PROSITE" id="PS50043"/>
    </source>
</evidence>
<comment type="caution">
    <text evidence="5">The sequence shown here is derived from an EMBL/GenBank/DDBJ whole genome shotgun (WGS) entry which is preliminary data.</text>
</comment>
<sequence>MSTSVVNDIIIIDDHPMLRKGLIQLLELEDDFNPVAECGDGTQAVALALQYEPDLILLDLNMPGMSGIETLKALREAEVDARILMFTVSDDQEDVMEAFKWGADGYLLKDMEPEKVVEQLRQALTGQMAISPELAVILASAIRHKTTARKANIDELTSREKQVLKLIAEGQSNKLIARKLKISEGTVKVHVKRVLNKLNMKSRVEAAVWVVENRIN</sequence>
<dbReference type="SMART" id="SM00448">
    <property type="entry name" value="REC"/>
    <property type="match status" value="1"/>
</dbReference>
<dbReference type="SUPFAM" id="SSF46894">
    <property type="entry name" value="C-terminal effector domain of the bipartite response regulators"/>
    <property type="match status" value="1"/>
</dbReference>
<gene>
    <name evidence="5" type="primary">narL</name>
    <name evidence="5" type="ORF">ORQ98_12960</name>
</gene>
<feature type="domain" description="Response regulatory" evidence="4">
    <location>
        <begin position="8"/>
        <end position="124"/>
    </location>
</feature>
<keyword evidence="6" id="KW-1185">Reference proteome</keyword>
<dbReference type="InterPro" id="IPR011006">
    <property type="entry name" value="CheY-like_superfamily"/>
</dbReference>
<evidence type="ECO:0000256" key="2">
    <source>
        <dbReference type="PROSITE-ProRule" id="PRU00169"/>
    </source>
</evidence>
<accession>A0ABT5U935</accession>
<dbReference type="EMBL" id="JAPMOU010000015">
    <property type="protein sequence ID" value="MDE1462878.1"/>
    <property type="molecule type" value="Genomic_DNA"/>
</dbReference>
<dbReference type="PROSITE" id="PS50043">
    <property type="entry name" value="HTH_LUXR_2"/>
    <property type="match status" value="1"/>
</dbReference>
<evidence type="ECO:0000256" key="1">
    <source>
        <dbReference type="ARBA" id="ARBA00023125"/>
    </source>
</evidence>
<protein>
    <submittedName>
        <fullName evidence="5">Two-component system response regulator NarL</fullName>
    </submittedName>
</protein>
<dbReference type="InterPro" id="IPR001789">
    <property type="entry name" value="Sig_transdc_resp-reg_receiver"/>
</dbReference>
<dbReference type="InterPro" id="IPR000792">
    <property type="entry name" value="Tscrpt_reg_LuxR_C"/>
</dbReference>
<dbReference type="PROSITE" id="PS00622">
    <property type="entry name" value="HTH_LUXR_1"/>
    <property type="match status" value="1"/>
</dbReference>
<dbReference type="Proteomes" id="UP001528823">
    <property type="component" value="Unassembled WGS sequence"/>
</dbReference>
<evidence type="ECO:0000259" key="4">
    <source>
        <dbReference type="PROSITE" id="PS50110"/>
    </source>
</evidence>
<dbReference type="SMART" id="SM00421">
    <property type="entry name" value="HTH_LUXR"/>
    <property type="match status" value="1"/>
</dbReference>
<feature type="modified residue" description="4-aspartylphosphate" evidence="2">
    <location>
        <position position="59"/>
    </location>
</feature>
<dbReference type="PANTHER" id="PTHR43214">
    <property type="entry name" value="TWO-COMPONENT RESPONSE REGULATOR"/>
    <property type="match status" value="1"/>
</dbReference>
<proteinExistence type="predicted"/>
<keyword evidence="2" id="KW-0597">Phosphoprotein</keyword>
<dbReference type="InterPro" id="IPR039420">
    <property type="entry name" value="WalR-like"/>
</dbReference>
<dbReference type="PRINTS" id="PR00038">
    <property type="entry name" value="HTHLUXR"/>
</dbReference>
<keyword evidence="1" id="KW-0238">DNA-binding</keyword>
<dbReference type="Pfam" id="PF00196">
    <property type="entry name" value="GerE"/>
    <property type="match status" value="1"/>
</dbReference>
<dbReference type="Pfam" id="PF00072">
    <property type="entry name" value="Response_reg"/>
    <property type="match status" value="1"/>
</dbReference>
<dbReference type="RefSeq" id="WP_274689228.1">
    <property type="nucleotide sequence ID" value="NZ_JAPMOU010000015.1"/>
</dbReference>
<dbReference type="Gene3D" id="3.40.50.2300">
    <property type="match status" value="1"/>
</dbReference>
<dbReference type="PROSITE" id="PS50110">
    <property type="entry name" value="RESPONSE_REGULATORY"/>
    <property type="match status" value="1"/>
</dbReference>
<evidence type="ECO:0000313" key="6">
    <source>
        <dbReference type="Proteomes" id="UP001528823"/>
    </source>
</evidence>
<dbReference type="SUPFAM" id="SSF52172">
    <property type="entry name" value="CheY-like"/>
    <property type="match status" value="1"/>
</dbReference>
<reference evidence="5 6" key="1">
    <citation type="submission" date="2022-11" db="EMBL/GenBank/DDBJ databases">
        <title>Spartinivicinus poritis sp. nov., isolated from scleractinian coral Porites lutea.</title>
        <authorList>
            <person name="Zhang G."/>
            <person name="Cai L."/>
            <person name="Wei Q."/>
        </authorList>
    </citation>
    <scope>NUCLEOTIDE SEQUENCE [LARGE SCALE GENOMIC DNA]</scope>
    <source>
        <strain evidence="5 6">A2-2</strain>
    </source>
</reference>
<dbReference type="CDD" id="cd06170">
    <property type="entry name" value="LuxR_C_like"/>
    <property type="match status" value="1"/>
</dbReference>
<dbReference type="PANTHER" id="PTHR43214:SF38">
    <property type="entry name" value="NITRATE_NITRITE RESPONSE REGULATOR PROTEIN NARL"/>
    <property type="match status" value="1"/>
</dbReference>